<keyword evidence="4" id="KW-1185">Reference proteome</keyword>
<gene>
    <name evidence="2" type="ORF">CCMP2556_LOCUS47813</name>
    <name evidence="3" type="ORF">CCMP2556_LOCUS47832</name>
</gene>
<feature type="region of interest" description="Disordered" evidence="1">
    <location>
        <begin position="1"/>
        <end position="25"/>
    </location>
</feature>
<organism evidence="2 4">
    <name type="scientific">Durusdinium trenchii</name>
    <dbReference type="NCBI Taxonomy" id="1381693"/>
    <lineage>
        <taxon>Eukaryota</taxon>
        <taxon>Sar</taxon>
        <taxon>Alveolata</taxon>
        <taxon>Dinophyceae</taxon>
        <taxon>Suessiales</taxon>
        <taxon>Symbiodiniaceae</taxon>
        <taxon>Durusdinium</taxon>
    </lineage>
</organism>
<name>A0ABP0RLB0_9DINO</name>
<evidence type="ECO:0000313" key="3">
    <source>
        <dbReference type="EMBL" id="CAK9101457.1"/>
    </source>
</evidence>
<accession>A0ABP0RLB0</accession>
<sequence>MASRQEVTADEASNLLQTGDSMPRSTEQRCCGGTLLVLGVLAPAFRRVAFQASCQPYDQKHYIKKSLDMLSEWYPEEPIGAHLEKLLDDIDRDWTRAALIAEAAASAIASGEAAEAAFQQMDTKLEEMATSEEAVAETAEIADAAEAAGGLGGAETAGEAAAAVFAPEVLVPIACRALIFLRTCGFKGIRKSAQVSCPSYTSLEMQSF</sequence>
<evidence type="ECO:0000313" key="4">
    <source>
        <dbReference type="Proteomes" id="UP001642484"/>
    </source>
</evidence>
<evidence type="ECO:0000256" key="1">
    <source>
        <dbReference type="SAM" id="MobiDB-lite"/>
    </source>
</evidence>
<dbReference type="EMBL" id="CAXAMN010026228">
    <property type="protein sequence ID" value="CAK9101416.1"/>
    <property type="molecule type" value="Genomic_DNA"/>
</dbReference>
<dbReference type="Proteomes" id="UP001642484">
    <property type="component" value="Unassembled WGS sequence"/>
</dbReference>
<feature type="compositionally biased region" description="Polar residues" evidence="1">
    <location>
        <begin position="14"/>
        <end position="25"/>
    </location>
</feature>
<proteinExistence type="predicted"/>
<protein>
    <submittedName>
        <fullName evidence="2">Uncharacterized protein</fullName>
    </submittedName>
</protein>
<reference evidence="2 4" key="1">
    <citation type="submission" date="2024-02" db="EMBL/GenBank/DDBJ databases">
        <authorList>
            <person name="Chen Y."/>
            <person name="Shah S."/>
            <person name="Dougan E. K."/>
            <person name="Thang M."/>
            <person name="Chan C."/>
        </authorList>
    </citation>
    <scope>NUCLEOTIDE SEQUENCE [LARGE SCALE GENOMIC DNA]</scope>
</reference>
<comment type="caution">
    <text evidence="2">The sequence shown here is derived from an EMBL/GenBank/DDBJ whole genome shotgun (WGS) entry which is preliminary data.</text>
</comment>
<evidence type="ECO:0000313" key="2">
    <source>
        <dbReference type="EMBL" id="CAK9101416.1"/>
    </source>
</evidence>
<dbReference type="EMBL" id="CAXAMN010026239">
    <property type="protein sequence ID" value="CAK9101457.1"/>
    <property type="molecule type" value="Genomic_DNA"/>
</dbReference>